<protein>
    <submittedName>
        <fullName evidence="1">Uncharacterized protein</fullName>
    </submittedName>
</protein>
<sequence>MDYLDIHGHAKFSERIVSNVFIGFYVYMINSRSSSFSSLALWPEENLSSKAQASPLLKFCRLKFLIQNSFDLVALLLVHLIHLHIPSLR</sequence>
<keyword evidence="2" id="KW-1185">Reference proteome</keyword>
<proteinExistence type="predicted"/>
<comment type="caution">
    <text evidence="1">The sequence shown here is derived from an EMBL/GenBank/DDBJ whole genome shotgun (WGS) entry which is preliminary data.</text>
</comment>
<dbReference type="Proteomes" id="UP001419268">
    <property type="component" value="Unassembled WGS sequence"/>
</dbReference>
<evidence type="ECO:0000313" key="2">
    <source>
        <dbReference type="Proteomes" id="UP001419268"/>
    </source>
</evidence>
<reference evidence="1 2" key="1">
    <citation type="submission" date="2024-01" db="EMBL/GenBank/DDBJ databases">
        <title>Genome assemblies of Stephania.</title>
        <authorList>
            <person name="Yang L."/>
        </authorList>
    </citation>
    <scope>NUCLEOTIDE SEQUENCE [LARGE SCALE GENOMIC DNA]</scope>
    <source>
        <strain evidence="1">JXDWG</strain>
        <tissue evidence="1">Leaf</tissue>
    </source>
</reference>
<name>A0AAP0L9X3_9MAGN</name>
<gene>
    <name evidence="1" type="ORF">Scep_001739</name>
</gene>
<accession>A0AAP0L9X3</accession>
<organism evidence="1 2">
    <name type="scientific">Stephania cephalantha</name>
    <dbReference type="NCBI Taxonomy" id="152367"/>
    <lineage>
        <taxon>Eukaryota</taxon>
        <taxon>Viridiplantae</taxon>
        <taxon>Streptophyta</taxon>
        <taxon>Embryophyta</taxon>
        <taxon>Tracheophyta</taxon>
        <taxon>Spermatophyta</taxon>
        <taxon>Magnoliopsida</taxon>
        <taxon>Ranunculales</taxon>
        <taxon>Menispermaceae</taxon>
        <taxon>Menispermoideae</taxon>
        <taxon>Cissampelideae</taxon>
        <taxon>Stephania</taxon>
    </lineage>
</organism>
<evidence type="ECO:0000313" key="1">
    <source>
        <dbReference type="EMBL" id="KAK9166548.1"/>
    </source>
</evidence>
<dbReference type="AlphaFoldDB" id="A0AAP0L9X3"/>
<dbReference type="EMBL" id="JBBNAG010000001">
    <property type="protein sequence ID" value="KAK9166548.1"/>
    <property type="molecule type" value="Genomic_DNA"/>
</dbReference>